<protein>
    <submittedName>
        <fullName evidence="2 3">Uncharacterized protein</fullName>
    </submittedName>
</protein>
<gene>
    <name evidence="2" type="ORF">ZHAS_00015789</name>
</gene>
<dbReference type="EMBL" id="ATLV01022517">
    <property type="status" value="NOT_ANNOTATED_CDS"/>
    <property type="molecule type" value="Genomic_DNA"/>
</dbReference>
<proteinExistence type="predicted"/>
<dbReference type="PANTHER" id="PTHR16275:SF8">
    <property type="entry name" value="COILED-COIL DOMAIN-CONTAINING PROTEIN 40"/>
    <property type="match status" value="1"/>
</dbReference>
<name>A0A084WBX9_ANOSI</name>
<feature type="coiled-coil region" evidence="1">
    <location>
        <begin position="190"/>
        <end position="245"/>
    </location>
</feature>
<evidence type="ECO:0000313" key="2">
    <source>
        <dbReference type="EMBL" id="KFB47723.1"/>
    </source>
</evidence>
<feature type="coiled-coil region" evidence="1">
    <location>
        <begin position="612"/>
        <end position="653"/>
    </location>
</feature>
<feature type="coiled-coil region" evidence="1">
    <location>
        <begin position="552"/>
        <end position="586"/>
    </location>
</feature>
<dbReference type="AlphaFoldDB" id="A0A084WBX9"/>
<dbReference type="OrthoDB" id="188741at2759"/>
<reference evidence="3" key="2">
    <citation type="submission" date="2020-05" db="UniProtKB">
        <authorList>
            <consortium name="EnsemblMetazoa"/>
        </authorList>
    </citation>
    <scope>IDENTIFICATION</scope>
</reference>
<dbReference type="STRING" id="74873.A0A084WBX9"/>
<feature type="coiled-coil region" evidence="1">
    <location>
        <begin position="309"/>
        <end position="497"/>
    </location>
</feature>
<dbReference type="EMBL" id="KE525333">
    <property type="protein sequence ID" value="KFB47723.1"/>
    <property type="molecule type" value="Genomic_DNA"/>
</dbReference>
<dbReference type="OMA" id="YIVRHQY"/>
<dbReference type="Proteomes" id="UP000030765">
    <property type="component" value="Unassembled WGS sequence"/>
</dbReference>
<dbReference type="PANTHER" id="PTHR16275">
    <property type="entry name" value="COILED-COIL DOMAIN-CONTAINING PROTEIN 40"/>
    <property type="match status" value="1"/>
</dbReference>
<feature type="coiled-coil region" evidence="1">
    <location>
        <begin position="744"/>
        <end position="808"/>
    </location>
</feature>
<dbReference type="VEuPathDB" id="VectorBase:ASIS009175"/>
<dbReference type="EnsemblMetazoa" id="ASIC015789-RA">
    <property type="protein sequence ID" value="ASIC015789-PA"/>
    <property type="gene ID" value="ASIC015789"/>
</dbReference>
<keyword evidence="4" id="KW-1185">Reference proteome</keyword>
<feature type="coiled-coil region" evidence="1">
    <location>
        <begin position="43"/>
        <end position="126"/>
    </location>
</feature>
<dbReference type="GO" id="GO:0005737">
    <property type="term" value="C:cytoplasm"/>
    <property type="evidence" value="ECO:0007669"/>
    <property type="project" value="TreeGrafter"/>
</dbReference>
<keyword evidence="1" id="KW-0175">Coiled coil</keyword>
<dbReference type="GO" id="GO:0035082">
    <property type="term" value="P:axoneme assembly"/>
    <property type="evidence" value="ECO:0007669"/>
    <property type="project" value="InterPro"/>
</dbReference>
<evidence type="ECO:0000313" key="4">
    <source>
        <dbReference type="Proteomes" id="UP000030765"/>
    </source>
</evidence>
<organism evidence="3 4">
    <name type="scientific">Anopheles sinensis</name>
    <name type="common">Mosquito</name>
    <dbReference type="NCBI Taxonomy" id="74873"/>
    <lineage>
        <taxon>Eukaryota</taxon>
        <taxon>Metazoa</taxon>
        <taxon>Ecdysozoa</taxon>
        <taxon>Arthropoda</taxon>
        <taxon>Hexapoda</taxon>
        <taxon>Insecta</taxon>
        <taxon>Pterygota</taxon>
        <taxon>Neoptera</taxon>
        <taxon>Endopterygota</taxon>
        <taxon>Diptera</taxon>
        <taxon>Nematocera</taxon>
        <taxon>Culicoidea</taxon>
        <taxon>Culicidae</taxon>
        <taxon>Anophelinae</taxon>
        <taxon>Anopheles</taxon>
    </lineage>
</organism>
<sequence>MNPEGDQNSISVQADAFNESIADRVGVLETDHPLLERFQAALKAHLVKVKDQLEEEVAELNHRLEQNEKESEEVGAELYDLQEEIDNQKELLEIYGKEILELSIRRQEEEKQAAKYRKEYEEQMVTMKEFNRIHKEHLMELENLTVLESEFAKWAQEIKDEIAVAKRVASKDAKDRLVAADEKRKMDLLVLNLDNEVKRKEHELEAIEDQIKEQDEKRETICRSLADANSDLEALQHEHKRVSQAWGEVIVAIQQRDRVLVKTKDELESIYEEHKVIRSKTEITKKAAAKEMEQNEKLAGFKNRIQGDIFSLEKQVRKEQEDEDKLKRDLDHYALILEQTEADILKAQQEGLLIENHLKSLRQTLEKQNRKKFELEEQILELLQDQLTTDKAGQSQGKLLQNTKEKRDELDISMTSTENQLSEVLLELEKWRAIVENSKEVLKEAKEEHDKMDAEANKFNEEIKLVKETIAVKLRKIDTLNRELEQLISKAGGQEMNPDELKLLDVQQDIVEIDGKIKEAEASWLKLQSSVKALSEKRSQQLDDINYSRKKLLLAEQKAIKIEAQLEEVMNENREIVRSLAALNTRLDNASLDLFKTRRVHEKEEQECEVAHHQATERLREAEMAVLNLEQELKDLGKEIDECKQEVLEKHREALSWETKCKMSAEAKKFRDEETTQNSEIGIMKAEIHRMQVRFGQLKRLQEKLVHDLENTVQHRENIFESVNAREKVFGGKFKTRSTMQHKINELKNKMKVVFSEISQAEKSLIEIDTAQKLLQAEIENKKHQIEEEKLQTNLIRAETEQASLLKQENLDYIVRHQYRARRYRALANAQQLPKFRNEILIQADLQRQREVNENIVAVVETLQQDFPVQKFNLNKILQSLK</sequence>
<evidence type="ECO:0000256" key="1">
    <source>
        <dbReference type="SAM" id="Coils"/>
    </source>
</evidence>
<evidence type="ECO:0000313" key="3">
    <source>
        <dbReference type="EnsemblMetazoa" id="ASIC015789-PA"/>
    </source>
</evidence>
<reference evidence="2 4" key="1">
    <citation type="journal article" date="2014" name="BMC Genomics">
        <title>Genome sequence of Anopheles sinensis provides insight into genetics basis of mosquito competence for malaria parasites.</title>
        <authorList>
            <person name="Zhou D."/>
            <person name="Zhang D."/>
            <person name="Ding G."/>
            <person name="Shi L."/>
            <person name="Hou Q."/>
            <person name="Ye Y."/>
            <person name="Xu Y."/>
            <person name="Zhou H."/>
            <person name="Xiong C."/>
            <person name="Li S."/>
            <person name="Yu J."/>
            <person name="Hong S."/>
            <person name="Yu X."/>
            <person name="Zou P."/>
            <person name="Chen C."/>
            <person name="Chang X."/>
            <person name="Wang W."/>
            <person name="Lv Y."/>
            <person name="Sun Y."/>
            <person name="Ma L."/>
            <person name="Shen B."/>
            <person name="Zhu C."/>
        </authorList>
    </citation>
    <scope>NUCLEOTIDE SEQUENCE [LARGE SCALE GENOMIC DNA]</scope>
</reference>
<dbReference type="InterPro" id="IPR037386">
    <property type="entry name" value="CCDC40"/>
</dbReference>
<accession>A0A084WBX9</accession>
<dbReference type="VEuPathDB" id="VectorBase:ASIC015789"/>